<dbReference type="EMBL" id="UYYB01094601">
    <property type="protein sequence ID" value="VDM74718.1"/>
    <property type="molecule type" value="Genomic_DNA"/>
</dbReference>
<dbReference type="Proteomes" id="UP000270094">
    <property type="component" value="Unassembled WGS sequence"/>
</dbReference>
<name>A0A3P7L682_STRVU</name>
<proteinExistence type="predicted"/>
<reference evidence="2 3" key="1">
    <citation type="submission" date="2018-11" db="EMBL/GenBank/DDBJ databases">
        <authorList>
            <consortium name="Pathogen Informatics"/>
        </authorList>
    </citation>
    <scope>NUCLEOTIDE SEQUENCE [LARGE SCALE GENOMIC DNA]</scope>
</reference>
<protein>
    <submittedName>
        <fullName evidence="2">Uncharacterized protein</fullName>
    </submittedName>
</protein>
<accession>A0A3P7L682</accession>
<evidence type="ECO:0000313" key="2">
    <source>
        <dbReference type="EMBL" id="VDM74718.1"/>
    </source>
</evidence>
<feature type="compositionally biased region" description="Basic and acidic residues" evidence="1">
    <location>
        <begin position="94"/>
        <end position="109"/>
    </location>
</feature>
<feature type="region of interest" description="Disordered" evidence="1">
    <location>
        <begin position="147"/>
        <end position="216"/>
    </location>
</feature>
<gene>
    <name evidence="2" type="ORF">SVUK_LOCUS9716</name>
</gene>
<evidence type="ECO:0000313" key="3">
    <source>
        <dbReference type="Proteomes" id="UP000270094"/>
    </source>
</evidence>
<feature type="region of interest" description="Disordered" evidence="1">
    <location>
        <begin position="85"/>
        <end position="128"/>
    </location>
</feature>
<feature type="compositionally biased region" description="Basic and acidic residues" evidence="1">
    <location>
        <begin position="147"/>
        <end position="204"/>
    </location>
</feature>
<organism evidence="2 3">
    <name type="scientific">Strongylus vulgaris</name>
    <name type="common">Blood worm</name>
    <dbReference type="NCBI Taxonomy" id="40348"/>
    <lineage>
        <taxon>Eukaryota</taxon>
        <taxon>Metazoa</taxon>
        <taxon>Ecdysozoa</taxon>
        <taxon>Nematoda</taxon>
        <taxon>Chromadorea</taxon>
        <taxon>Rhabditida</taxon>
        <taxon>Rhabditina</taxon>
        <taxon>Rhabditomorpha</taxon>
        <taxon>Strongyloidea</taxon>
        <taxon>Strongylidae</taxon>
        <taxon>Strongylus</taxon>
    </lineage>
</organism>
<keyword evidence="3" id="KW-1185">Reference proteome</keyword>
<dbReference type="AlphaFoldDB" id="A0A3P7L682"/>
<evidence type="ECO:0000256" key="1">
    <source>
        <dbReference type="SAM" id="MobiDB-lite"/>
    </source>
</evidence>
<sequence length="534" mass="61050">MDDMDEVLSNYLVDTLIQTEKKTLKRKSESWQKLTPSLTKKVLKDPVEQFRKDYANAEPYESDMTLYMLATGKIMSMTLKEIEKEEGEVISSSDDDKKAAKAKKEEKRRLQYPIEIKPPQDFVKRPKKRSLKDLHFEEKKALKCSEKTKCVKNSEEKQLARDNQNRKPRKNAEDKGSKKQREEKSSPKHPEGRKYSKPVQEKQSRRPRSAPQKDERIITSRGAIYSAYRSYFDSNSPSAFGVRTVEEAVESLNANVNALEALRFIQLAKPDDSFVCSLSPTALGVLALRGSDLCQHVPVTKYTFDEDDVAFPTLLAKLLRKSDFNIIVLLITFIKFDLGATWENGIAWLNRVACPEEDLACSEGWFMYRPSQIFRLSQLIRLLFLRTEIAFDPAEIGVEVVPFLYLLYTRFRDTNKEISILALKTLSNVALNGSAYAVSIFTSEWLPLLASMVVHGKTLQERLISHKICQNALSSLGAIDYQLRSDIYELFLPEKEPVVDVVMIHGLRGGVAYTWRQKDHSSNIVSNCWPKACH</sequence>
<dbReference type="OrthoDB" id="5086500at2759"/>